<dbReference type="InterPro" id="IPR004398">
    <property type="entry name" value="RNA_MeTrfase_RsmD"/>
</dbReference>
<protein>
    <submittedName>
        <fullName evidence="3">16S rRNA (Guanine966-N2)-methyltransferase</fullName>
    </submittedName>
</protein>
<evidence type="ECO:0000256" key="1">
    <source>
        <dbReference type="ARBA" id="ARBA00022603"/>
    </source>
</evidence>
<sequence length="203" mass="20679">MSRIVAGVVGGRSIAVPAKGTRPTSDRVREAVFSRLEHLDVLDGARVLDLYAGSGALGLEAASRGAAAVTLVDSARPATDVARRNVTTLGLAGVRVVTDTAERFAAGLGGTAGGTAEGTALDLVFLDPPYDLGEEALAVVLGHLAAPGVLADGAVVVVERSTRTPEPAWPAGLTRFARKDYGETAVYYAEPAEPDPASDSVSA</sequence>
<accession>A0A9X2G2L8</accession>
<dbReference type="InterPro" id="IPR002052">
    <property type="entry name" value="DNA_methylase_N6_adenine_CS"/>
</dbReference>
<dbReference type="SUPFAM" id="SSF53335">
    <property type="entry name" value="S-adenosyl-L-methionine-dependent methyltransferases"/>
    <property type="match status" value="1"/>
</dbReference>
<dbReference type="PIRSF" id="PIRSF004553">
    <property type="entry name" value="CHP00095"/>
    <property type="match status" value="1"/>
</dbReference>
<reference evidence="3" key="1">
    <citation type="submission" date="2022-06" db="EMBL/GenBank/DDBJ databases">
        <title>Genomic Encyclopedia of Archaeal and Bacterial Type Strains, Phase II (KMG-II): from individual species to whole genera.</title>
        <authorList>
            <person name="Goeker M."/>
        </authorList>
    </citation>
    <scope>NUCLEOTIDE SEQUENCE</scope>
    <source>
        <strain evidence="3">DSM 26652</strain>
    </source>
</reference>
<dbReference type="GO" id="GO:0031167">
    <property type="term" value="P:rRNA methylation"/>
    <property type="evidence" value="ECO:0007669"/>
    <property type="project" value="InterPro"/>
</dbReference>
<evidence type="ECO:0000313" key="3">
    <source>
        <dbReference type="EMBL" id="MCP2264328.1"/>
    </source>
</evidence>
<name>A0A9X2G2L8_9MICO</name>
<proteinExistence type="predicted"/>
<dbReference type="Proteomes" id="UP001139493">
    <property type="component" value="Unassembled WGS sequence"/>
</dbReference>
<dbReference type="EMBL" id="JAMTCS010000004">
    <property type="protein sequence ID" value="MCP2264328.1"/>
    <property type="molecule type" value="Genomic_DNA"/>
</dbReference>
<dbReference type="AlphaFoldDB" id="A0A9X2G2L8"/>
<dbReference type="Gene3D" id="3.40.50.150">
    <property type="entry name" value="Vaccinia Virus protein VP39"/>
    <property type="match status" value="1"/>
</dbReference>
<dbReference type="CDD" id="cd02440">
    <property type="entry name" value="AdoMet_MTases"/>
    <property type="match status" value="1"/>
</dbReference>
<keyword evidence="2" id="KW-0808">Transferase</keyword>
<dbReference type="RefSeq" id="WP_253834586.1">
    <property type="nucleotide sequence ID" value="NZ_JAMTCS010000004.1"/>
</dbReference>
<dbReference type="GO" id="GO:0003676">
    <property type="term" value="F:nucleic acid binding"/>
    <property type="evidence" value="ECO:0007669"/>
    <property type="project" value="InterPro"/>
</dbReference>
<dbReference type="PANTHER" id="PTHR43542:SF1">
    <property type="entry name" value="METHYLTRANSFERASE"/>
    <property type="match status" value="1"/>
</dbReference>
<dbReference type="Pfam" id="PF03602">
    <property type="entry name" value="Cons_hypoth95"/>
    <property type="match status" value="1"/>
</dbReference>
<evidence type="ECO:0000313" key="4">
    <source>
        <dbReference type="Proteomes" id="UP001139493"/>
    </source>
</evidence>
<comment type="caution">
    <text evidence="3">The sequence shown here is derived from an EMBL/GenBank/DDBJ whole genome shotgun (WGS) entry which is preliminary data.</text>
</comment>
<evidence type="ECO:0000256" key="2">
    <source>
        <dbReference type="ARBA" id="ARBA00022679"/>
    </source>
</evidence>
<dbReference type="PROSITE" id="PS00092">
    <property type="entry name" value="N6_MTASE"/>
    <property type="match status" value="1"/>
</dbReference>
<dbReference type="GO" id="GO:0008168">
    <property type="term" value="F:methyltransferase activity"/>
    <property type="evidence" value="ECO:0007669"/>
    <property type="project" value="UniProtKB-KW"/>
</dbReference>
<dbReference type="PANTHER" id="PTHR43542">
    <property type="entry name" value="METHYLTRANSFERASE"/>
    <property type="match status" value="1"/>
</dbReference>
<gene>
    <name evidence="3" type="ORF">APR03_001664</name>
</gene>
<keyword evidence="1" id="KW-0489">Methyltransferase</keyword>
<keyword evidence="4" id="KW-1185">Reference proteome</keyword>
<dbReference type="InterPro" id="IPR029063">
    <property type="entry name" value="SAM-dependent_MTases_sf"/>
</dbReference>
<dbReference type="NCBIfam" id="TIGR00095">
    <property type="entry name" value="16S rRNA (guanine(966)-N(2))-methyltransferase RsmD"/>
    <property type="match status" value="1"/>
</dbReference>
<organism evidence="3 4">
    <name type="scientific">Promicromonospora thailandica</name>
    <dbReference type="NCBI Taxonomy" id="765201"/>
    <lineage>
        <taxon>Bacteria</taxon>
        <taxon>Bacillati</taxon>
        <taxon>Actinomycetota</taxon>
        <taxon>Actinomycetes</taxon>
        <taxon>Micrococcales</taxon>
        <taxon>Promicromonosporaceae</taxon>
        <taxon>Promicromonospora</taxon>
    </lineage>
</organism>